<sequence length="97" mass="11458">MRGGWTYIMANRYRGTIHIGLTPDIARRVAQHRDGKGSAFIQRYGCKAIVHAERYDSIDDAITREKALKKWNRDWKIRLIEEQNPDWEDRYADLVIP</sequence>
<keyword evidence="4" id="KW-1185">Reference proteome</keyword>
<dbReference type="PANTHER" id="PTHR34477:SF5">
    <property type="entry name" value="BSL5627 PROTEIN"/>
    <property type="match status" value="1"/>
</dbReference>
<protein>
    <submittedName>
        <fullName evidence="3">Excinuclease ABC subunit C</fullName>
    </submittedName>
</protein>
<comment type="similarity">
    <text evidence="1">Belongs to the UPF0213 family.</text>
</comment>
<evidence type="ECO:0000259" key="2">
    <source>
        <dbReference type="PROSITE" id="PS50164"/>
    </source>
</evidence>
<dbReference type="AlphaFoldDB" id="A0A0G9MTU7"/>
<dbReference type="RefSeq" id="WP_047005578.1">
    <property type="nucleotide sequence ID" value="NZ_CP018097.1"/>
</dbReference>
<name>A0A0G9MTU7_9SPHN</name>
<gene>
    <name evidence="3" type="ORF">AAW01_01370</name>
</gene>
<dbReference type="Proteomes" id="UP000053070">
    <property type="component" value="Unassembled WGS sequence"/>
</dbReference>
<dbReference type="OrthoDB" id="287318at2"/>
<reference evidence="3 4" key="1">
    <citation type="submission" date="2015-04" db="EMBL/GenBank/DDBJ databases">
        <title>The draft genome sequence of Erythrobacr gangjinensis K7-2.</title>
        <authorList>
            <person name="Zhuang L."/>
            <person name="Liu Y."/>
            <person name="Shao Z."/>
        </authorList>
    </citation>
    <scope>NUCLEOTIDE SEQUENCE [LARGE SCALE GENOMIC DNA]</scope>
    <source>
        <strain evidence="3 4">K7-2</strain>
    </source>
</reference>
<evidence type="ECO:0000313" key="4">
    <source>
        <dbReference type="Proteomes" id="UP000053070"/>
    </source>
</evidence>
<dbReference type="InterPro" id="IPR035901">
    <property type="entry name" value="GIY-YIG_endonuc_sf"/>
</dbReference>
<dbReference type="Pfam" id="PF01541">
    <property type="entry name" value="GIY-YIG"/>
    <property type="match status" value="1"/>
</dbReference>
<organism evidence="3 4">
    <name type="scientific">Aurantiacibacter gangjinensis</name>
    <dbReference type="NCBI Taxonomy" id="502682"/>
    <lineage>
        <taxon>Bacteria</taxon>
        <taxon>Pseudomonadati</taxon>
        <taxon>Pseudomonadota</taxon>
        <taxon>Alphaproteobacteria</taxon>
        <taxon>Sphingomonadales</taxon>
        <taxon>Erythrobacteraceae</taxon>
        <taxon>Aurantiacibacter</taxon>
    </lineage>
</organism>
<dbReference type="SMART" id="SM00465">
    <property type="entry name" value="GIYc"/>
    <property type="match status" value="1"/>
</dbReference>
<dbReference type="STRING" id="502682.BMF35_a1698"/>
<dbReference type="PROSITE" id="PS50164">
    <property type="entry name" value="GIY_YIG"/>
    <property type="match status" value="1"/>
</dbReference>
<accession>A0A0G9MTU7</accession>
<dbReference type="InterPro" id="IPR050190">
    <property type="entry name" value="UPF0213_domain"/>
</dbReference>
<dbReference type="PANTHER" id="PTHR34477">
    <property type="entry name" value="UPF0213 PROTEIN YHBQ"/>
    <property type="match status" value="1"/>
</dbReference>
<comment type="caution">
    <text evidence="3">The sequence shown here is derived from an EMBL/GenBank/DDBJ whole genome shotgun (WGS) entry which is preliminary data.</text>
</comment>
<dbReference type="InterPro" id="IPR000305">
    <property type="entry name" value="GIY-YIG_endonuc"/>
</dbReference>
<evidence type="ECO:0000256" key="1">
    <source>
        <dbReference type="ARBA" id="ARBA00007435"/>
    </source>
</evidence>
<evidence type="ECO:0000313" key="3">
    <source>
        <dbReference type="EMBL" id="KLE32728.1"/>
    </source>
</evidence>
<proteinExistence type="inferred from homology"/>
<dbReference type="CDD" id="cd10448">
    <property type="entry name" value="GIY-YIG_unchar_3"/>
    <property type="match status" value="1"/>
</dbReference>
<dbReference type="Gene3D" id="3.40.1440.10">
    <property type="entry name" value="GIY-YIG endonuclease"/>
    <property type="match status" value="1"/>
</dbReference>
<feature type="domain" description="GIY-YIG" evidence="2">
    <location>
        <begin position="2"/>
        <end position="78"/>
    </location>
</feature>
<dbReference type="EMBL" id="LBHC01000001">
    <property type="protein sequence ID" value="KLE32728.1"/>
    <property type="molecule type" value="Genomic_DNA"/>
</dbReference>
<dbReference type="SUPFAM" id="SSF82771">
    <property type="entry name" value="GIY-YIG endonuclease"/>
    <property type="match status" value="1"/>
</dbReference>
<dbReference type="PATRIC" id="fig|502682.8.peg.283"/>